<proteinExistence type="predicted"/>
<keyword evidence="1" id="KW-0472">Membrane</keyword>
<keyword evidence="1" id="KW-1133">Transmembrane helix</keyword>
<sequence>MARNSSNSRLRKIVGWSILILFISIIIFILTLRKPFVRHTGRIPYGWDSKLNKTLHQYISTVPTRHVVILTGGYQSGKTRALEEVQYELLRGDSFVINVDFSTARNTNDIIGLVKTAVFSGLAMLKQPTGAQRRFLVKYLPPQSSEVIYGIHSVYSQLYFVLSSKIDLLHNGTIGWSEFFNSLEEVNQYIPVACLFNSIDNIIVHCPELFNALLNRFALRKDYVDYVPIICELRDTSLRTKFSLFDSSIKIYELDEVFQPEKVFVKSNKIFTVNELKAITSRFGYHGGIFERVFEDLKHGRKLADALDSVSEFVSKDLSKLNISKELALKVCGNQTVIAPSEINEFHPLLVKGYIWMSEDYRFKFAHVGIKDYICNH</sequence>
<evidence type="ECO:0008006" key="4">
    <source>
        <dbReference type="Google" id="ProtNLM"/>
    </source>
</evidence>
<dbReference type="RefSeq" id="XP_001301722.1">
    <property type="nucleotide sequence ID" value="XM_001301721.1"/>
</dbReference>
<keyword evidence="3" id="KW-1185">Reference proteome</keyword>
<feature type="transmembrane region" description="Helical" evidence="1">
    <location>
        <begin position="13"/>
        <end position="32"/>
    </location>
</feature>
<evidence type="ECO:0000313" key="2">
    <source>
        <dbReference type="EMBL" id="EAX88792.1"/>
    </source>
</evidence>
<organism evidence="2 3">
    <name type="scientific">Trichomonas vaginalis (strain ATCC PRA-98 / G3)</name>
    <dbReference type="NCBI Taxonomy" id="412133"/>
    <lineage>
        <taxon>Eukaryota</taxon>
        <taxon>Metamonada</taxon>
        <taxon>Parabasalia</taxon>
        <taxon>Trichomonadida</taxon>
        <taxon>Trichomonadidae</taxon>
        <taxon>Trichomonas</taxon>
    </lineage>
</organism>
<name>A2G234_TRIV3</name>
<gene>
    <name evidence="2" type="ORF">TVAG_200250</name>
</gene>
<dbReference type="AlphaFoldDB" id="A2G234"/>
<reference evidence="2" key="1">
    <citation type="submission" date="2006-10" db="EMBL/GenBank/DDBJ databases">
        <authorList>
            <person name="Amadeo P."/>
            <person name="Zhao Q."/>
            <person name="Wortman J."/>
            <person name="Fraser-Liggett C."/>
            <person name="Carlton J."/>
        </authorList>
    </citation>
    <scope>NUCLEOTIDE SEQUENCE</scope>
    <source>
        <strain evidence="2">G3</strain>
    </source>
</reference>
<dbReference type="InParanoid" id="A2G234"/>
<keyword evidence="1" id="KW-0812">Transmembrane</keyword>
<protein>
    <recommendedName>
        <fullName evidence="4">ATPase domain-containing protein</fullName>
    </recommendedName>
</protein>
<reference evidence="2" key="2">
    <citation type="journal article" date="2007" name="Science">
        <title>Draft genome sequence of the sexually transmitted pathogen Trichomonas vaginalis.</title>
        <authorList>
            <person name="Carlton J.M."/>
            <person name="Hirt R.P."/>
            <person name="Silva J.C."/>
            <person name="Delcher A.L."/>
            <person name="Schatz M."/>
            <person name="Zhao Q."/>
            <person name="Wortman J.R."/>
            <person name="Bidwell S.L."/>
            <person name="Alsmark U.C.M."/>
            <person name="Besteiro S."/>
            <person name="Sicheritz-Ponten T."/>
            <person name="Noel C.J."/>
            <person name="Dacks J.B."/>
            <person name="Foster P.G."/>
            <person name="Simillion C."/>
            <person name="Van de Peer Y."/>
            <person name="Miranda-Saavedra D."/>
            <person name="Barton G.J."/>
            <person name="Westrop G.D."/>
            <person name="Mueller S."/>
            <person name="Dessi D."/>
            <person name="Fiori P.L."/>
            <person name="Ren Q."/>
            <person name="Paulsen I."/>
            <person name="Zhang H."/>
            <person name="Bastida-Corcuera F.D."/>
            <person name="Simoes-Barbosa A."/>
            <person name="Brown M.T."/>
            <person name="Hayes R.D."/>
            <person name="Mukherjee M."/>
            <person name="Okumura C.Y."/>
            <person name="Schneider R."/>
            <person name="Smith A.J."/>
            <person name="Vanacova S."/>
            <person name="Villalvazo M."/>
            <person name="Haas B.J."/>
            <person name="Pertea M."/>
            <person name="Feldblyum T.V."/>
            <person name="Utterback T.R."/>
            <person name="Shu C.L."/>
            <person name="Osoegawa K."/>
            <person name="de Jong P.J."/>
            <person name="Hrdy I."/>
            <person name="Horvathova L."/>
            <person name="Zubacova Z."/>
            <person name="Dolezal P."/>
            <person name="Malik S.B."/>
            <person name="Logsdon J.M. Jr."/>
            <person name="Henze K."/>
            <person name="Gupta A."/>
            <person name="Wang C.C."/>
            <person name="Dunne R.L."/>
            <person name="Upcroft J.A."/>
            <person name="Upcroft P."/>
            <person name="White O."/>
            <person name="Salzberg S.L."/>
            <person name="Tang P."/>
            <person name="Chiu C.-H."/>
            <person name="Lee Y.-S."/>
            <person name="Embley T.M."/>
            <person name="Coombs G.H."/>
            <person name="Mottram J.C."/>
            <person name="Tachezy J."/>
            <person name="Fraser-Liggett C.M."/>
            <person name="Johnson P.J."/>
        </authorList>
    </citation>
    <scope>NUCLEOTIDE SEQUENCE [LARGE SCALE GENOMIC DNA]</scope>
    <source>
        <strain evidence="2">G3</strain>
    </source>
</reference>
<evidence type="ECO:0000313" key="3">
    <source>
        <dbReference type="Proteomes" id="UP000001542"/>
    </source>
</evidence>
<dbReference type="KEGG" id="tva:4746454"/>
<accession>A2G234</accession>
<dbReference type="Proteomes" id="UP000001542">
    <property type="component" value="Unassembled WGS sequence"/>
</dbReference>
<dbReference type="EMBL" id="DS114265">
    <property type="protein sequence ID" value="EAX88792.1"/>
    <property type="molecule type" value="Genomic_DNA"/>
</dbReference>
<evidence type="ECO:0000256" key="1">
    <source>
        <dbReference type="SAM" id="Phobius"/>
    </source>
</evidence>
<dbReference type="OrthoDB" id="10424556at2759"/>
<dbReference type="VEuPathDB" id="TrichDB:TVAGG3_0080820"/>
<dbReference type="VEuPathDB" id="TrichDB:TVAG_200250"/>